<evidence type="ECO:0000259" key="3">
    <source>
        <dbReference type="Pfam" id="PF17171"/>
    </source>
</evidence>
<keyword evidence="2" id="KW-0812">Transmembrane</keyword>
<evidence type="ECO:0000256" key="1">
    <source>
        <dbReference type="SAM" id="MobiDB-lite"/>
    </source>
</evidence>
<reference evidence="5 6" key="1">
    <citation type="submission" date="2018-06" db="EMBL/GenBank/DDBJ databases">
        <title>The Genome of Cuscuta australis (Dodder) Provides Insight into the Evolution of Plant Parasitism.</title>
        <authorList>
            <person name="Liu H."/>
        </authorList>
    </citation>
    <scope>NUCLEOTIDE SEQUENCE [LARGE SCALE GENOMIC DNA]</scope>
    <source>
        <strain evidence="6">cv. Yunnan</strain>
        <tissue evidence="5">Vines</tissue>
    </source>
</reference>
<dbReference type="InterPro" id="IPR050931">
    <property type="entry name" value="Mito_Protein_Transport_Metaxin"/>
</dbReference>
<feature type="compositionally biased region" description="Low complexity" evidence="1">
    <location>
        <begin position="251"/>
        <end position="263"/>
    </location>
</feature>
<keyword evidence="2" id="KW-0472">Membrane</keyword>
<evidence type="ECO:0008006" key="7">
    <source>
        <dbReference type="Google" id="ProtNLM"/>
    </source>
</evidence>
<accession>A0A328DUY5</accession>
<dbReference type="CDD" id="cd03054">
    <property type="entry name" value="GST_N_Metaxin"/>
    <property type="match status" value="1"/>
</dbReference>
<dbReference type="EMBL" id="NQVE01000106">
    <property type="protein sequence ID" value="RAL47931.1"/>
    <property type="molecule type" value="Genomic_DNA"/>
</dbReference>
<dbReference type="GO" id="GO:0005741">
    <property type="term" value="C:mitochondrial outer membrane"/>
    <property type="evidence" value="ECO:0007669"/>
    <property type="project" value="TreeGrafter"/>
</dbReference>
<dbReference type="PANTHER" id="PTHR12289:SF41">
    <property type="entry name" value="FAILED AXON CONNECTIONS-RELATED"/>
    <property type="match status" value="1"/>
</dbReference>
<keyword evidence="6" id="KW-1185">Reference proteome</keyword>
<organism evidence="5 6">
    <name type="scientific">Cuscuta australis</name>
    <dbReference type="NCBI Taxonomy" id="267555"/>
    <lineage>
        <taxon>Eukaryota</taxon>
        <taxon>Viridiplantae</taxon>
        <taxon>Streptophyta</taxon>
        <taxon>Embryophyta</taxon>
        <taxon>Tracheophyta</taxon>
        <taxon>Spermatophyta</taxon>
        <taxon>Magnoliopsida</taxon>
        <taxon>eudicotyledons</taxon>
        <taxon>Gunneridae</taxon>
        <taxon>Pentapetalae</taxon>
        <taxon>asterids</taxon>
        <taxon>lamiids</taxon>
        <taxon>Solanales</taxon>
        <taxon>Convolvulaceae</taxon>
        <taxon>Cuscuteae</taxon>
        <taxon>Cuscuta</taxon>
        <taxon>Cuscuta subgen. Grammica</taxon>
        <taxon>Cuscuta sect. Cleistogrammica</taxon>
    </lineage>
</organism>
<feature type="domain" description="Thioredoxin-like fold" evidence="4">
    <location>
        <begin position="24"/>
        <end position="119"/>
    </location>
</feature>
<feature type="domain" description="Metaxin glutathione S-transferase" evidence="3">
    <location>
        <begin position="169"/>
        <end position="228"/>
    </location>
</feature>
<dbReference type="CDD" id="cd03193">
    <property type="entry name" value="GST_C_Metaxin"/>
    <property type="match status" value="1"/>
</dbReference>
<gene>
    <name evidence="5" type="ORF">DM860_015718</name>
</gene>
<dbReference type="Proteomes" id="UP000249390">
    <property type="component" value="Unassembled WGS sequence"/>
</dbReference>
<keyword evidence="2" id="KW-1133">Transmembrane helix</keyword>
<name>A0A328DUY5_9ASTE</name>
<dbReference type="PANTHER" id="PTHR12289">
    <property type="entry name" value="METAXIN RELATED"/>
    <property type="match status" value="1"/>
</dbReference>
<feature type="transmembrane region" description="Helical" evidence="2">
    <location>
        <begin position="286"/>
        <end position="304"/>
    </location>
</feature>
<evidence type="ECO:0000313" key="6">
    <source>
        <dbReference type="Proteomes" id="UP000249390"/>
    </source>
</evidence>
<dbReference type="InterPro" id="IPR033468">
    <property type="entry name" value="Metaxin_GST"/>
</dbReference>
<evidence type="ECO:0000259" key="4">
    <source>
        <dbReference type="Pfam" id="PF17172"/>
    </source>
</evidence>
<evidence type="ECO:0000313" key="5">
    <source>
        <dbReference type="EMBL" id="RAL47931.1"/>
    </source>
</evidence>
<protein>
    <recommendedName>
        <fullName evidence="7">Metaxin</fullName>
    </recommendedName>
</protein>
<proteinExistence type="predicted"/>
<dbReference type="GO" id="GO:0006626">
    <property type="term" value="P:protein targeting to mitochondrion"/>
    <property type="evidence" value="ECO:0007669"/>
    <property type="project" value="TreeGrafter"/>
</dbReference>
<dbReference type="Pfam" id="PF17171">
    <property type="entry name" value="GST_C_6"/>
    <property type="match status" value="1"/>
</dbReference>
<evidence type="ECO:0000256" key="2">
    <source>
        <dbReference type="SAM" id="Phobius"/>
    </source>
</evidence>
<dbReference type="InterPro" id="IPR012336">
    <property type="entry name" value="Thioredoxin-like_fold"/>
</dbReference>
<dbReference type="Pfam" id="PF17172">
    <property type="entry name" value="GST_N_4"/>
    <property type="match status" value="1"/>
</dbReference>
<sequence>MEEANEKLTLVTRKACFGLPTACPSCLPVYIYLRFCQRPFDLAFNSLHPDSDQIPYVEYGTYVAYNNEKGGVIQSLKDDGMIDDLDSAVRHIPEWASTMAMADSWLADALLFELWVGSDVSSVQIYYSDLPWPIGKLLYLKQVHATKQHLGITSENADKIEEEIYRKASTAYSALSTMLRDQSFFIERPTSLDAVFLGHALITLYALPDTSVLRSKLLEFDNLVRYTEIFKIQFIDANESPSVSVLHTDPSSSTSRRSSNWSSKPKTKPQKKRTEEEKKFRRRAKYFLVTQLVAVLVFLSLLGGSDDSEAQPNDDDGGIYHDD</sequence>
<feature type="region of interest" description="Disordered" evidence="1">
    <location>
        <begin position="242"/>
        <end position="277"/>
    </location>
</feature>
<comment type="caution">
    <text evidence="5">The sequence shown here is derived from an EMBL/GenBank/DDBJ whole genome shotgun (WGS) entry which is preliminary data.</text>
</comment>
<dbReference type="AlphaFoldDB" id="A0A328DUY5"/>